<name>A0AAV0EQZ2_9ASTE</name>
<protein>
    <submittedName>
        <fullName evidence="2">Uncharacterized protein</fullName>
    </submittedName>
</protein>
<feature type="region of interest" description="Disordered" evidence="1">
    <location>
        <begin position="84"/>
        <end position="103"/>
    </location>
</feature>
<organism evidence="2 3">
    <name type="scientific">Cuscuta epithymum</name>
    <dbReference type="NCBI Taxonomy" id="186058"/>
    <lineage>
        <taxon>Eukaryota</taxon>
        <taxon>Viridiplantae</taxon>
        <taxon>Streptophyta</taxon>
        <taxon>Embryophyta</taxon>
        <taxon>Tracheophyta</taxon>
        <taxon>Spermatophyta</taxon>
        <taxon>Magnoliopsida</taxon>
        <taxon>eudicotyledons</taxon>
        <taxon>Gunneridae</taxon>
        <taxon>Pentapetalae</taxon>
        <taxon>asterids</taxon>
        <taxon>lamiids</taxon>
        <taxon>Solanales</taxon>
        <taxon>Convolvulaceae</taxon>
        <taxon>Cuscuteae</taxon>
        <taxon>Cuscuta</taxon>
        <taxon>Cuscuta subgen. Cuscuta</taxon>
    </lineage>
</organism>
<accession>A0AAV0EQZ2</accession>
<evidence type="ECO:0000256" key="1">
    <source>
        <dbReference type="SAM" id="MobiDB-lite"/>
    </source>
</evidence>
<keyword evidence="3" id="KW-1185">Reference proteome</keyword>
<reference evidence="2" key="1">
    <citation type="submission" date="2022-07" db="EMBL/GenBank/DDBJ databases">
        <authorList>
            <person name="Macas J."/>
            <person name="Novak P."/>
            <person name="Neumann P."/>
        </authorList>
    </citation>
    <scope>NUCLEOTIDE SEQUENCE</scope>
</reference>
<dbReference type="Proteomes" id="UP001152523">
    <property type="component" value="Unassembled WGS sequence"/>
</dbReference>
<evidence type="ECO:0000313" key="3">
    <source>
        <dbReference type="Proteomes" id="UP001152523"/>
    </source>
</evidence>
<dbReference type="EMBL" id="CAMAPF010000938">
    <property type="protein sequence ID" value="CAH9125642.1"/>
    <property type="molecule type" value="Genomic_DNA"/>
</dbReference>
<evidence type="ECO:0000313" key="2">
    <source>
        <dbReference type="EMBL" id="CAH9125642.1"/>
    </source>
</evidence>
<sequence length="196" mass="21924">MTRKNKQSRTPPLKDHQFQEKFKKLQARQAELDLMNKGDGTRKEVLPPYVPKEASKMTINPVVPLVRQTASSNAEASRDFSFVHSANSTSDPTPIHAANSKEPSIDGIVDEESVTLGSEDTAPSYKEDLGDHEEPGVKKPWVNLFHDNRSLSHGMKLDYIEPKGEVVDFSNRKLPTLIEIWGFCLVGFFAGRFPGM</sequence>
<proteinExistence type="predicted"/>
<dbReference type="AlphaFoldDB" id="A0AAV0EQZ2"/>
<gene>
    <name evidence="2" type="ORF">CEPIT_LOCUS26921</name>
</gene>
<comment type="caution">
    <text evidence="2">The sequence shown here is derived from an EMBL/GenBank/DDBJ whole genome shotgun (WGS) entry which is preliminary data.</text>
</comment>